<evidence type="ECO:0000313" key="1">
    <source>
        <dbReference type="EMBL" id="MBI2678639.1"/>
    </source>
</evidence>
<dbReference type="EMBL" id="JACPNR010000009">
    <property type="protein sequence ID" value="MBI2678639.1"/>
    <property type="molecule type" value="Genomic_DNA"/>
</dbReference>
<organism evidence="1 2">
    <name type="scientific">Candidatus Korobacter versatilis</name>
    <dbReference type="NCBI Taxonomy" id="658062"/>
    <lineage>
        <taxon>Bacteria</taxon>
        <taxon>Pseudomonadati</taxon>
        <taxon>Acidobacteriota</taxon>
        <taxon>Terriglobia</taxon>
        <taxon>Terriglobales</taxon>
        <taxon>Candidatus Korobacteraceae</taxon>
        <taxon>Candidatus Korobacter</taxon>
    </lineage>
</organism>
<dbReference type="AlphaFoldDB" id="A0A932AAG2"/>
<reference evidence="1" key="1">
    <citation type="submission" date="2020-07" db="EMBL/GenBank/DDBJ databases">
        <title>Huge and variable diversity of episymbiotic CPR bacteria and DPANN archaea in groundwater ecosystems.</title>
        <authorList>
            <person name="He C.Y."/>
            <person name="Keren R."/>
            <person name="Whittaker M."/>
            <person name="Farag I.F."/>
            <person name="Doudna J."/>
            <person name="Cate J.H.D."/>
            <person name="Banfield J.F."/>
        </authorList>
    </citation>
    <scope>NUCLEOTIDE SEQUENCE</scope>
    <source>
        <strain evidence="1">NC_groundwater_580_Pr5_B-0.1um_64_19</strain>
    </source>
</reference>
<comment type="caution">
    <text evidence="1">The sequence shown here is derived from an EMBL/GenBank/DDBJ whole genome shotgun (WGS) entry which is preliminary data.</text>
</comment>
<evidence type="ECO:0000313" key="2">
    <source>
        <dbReference type="Proteomes" id="UP000779809"/>
    </source>
</evidence>
<name>A0A932AAG2_9BACT</name>
<dbReference type="Proteomes" id="UP000779809">
    <property type="component" value="Unassembled WGS sequence"/>
</dbReference>
<protein>
    <submittedName>
        <fullName evidence="1">Uncharacterized protein</fullName>
    </submittedName>
</protein>
<gene>
    <name evidence="1" type="ORF">HYX28_07635</name>
</gene>
<sequence>MKLLFGVLLLSLCVVFGTMIALYLRVRRQLQASETALRRALQDLEHERESTKV</sequence>
<proteinExistence type="predicted"/>
<accession>A0A932AAG2</accession>